<feature type="transmembrane region" description="Helical" evidence="2">
    <location>
        <begin position="357"/>
        <end position="378"/>
    </location>
</feature>
<dbReference type="GO" id="GO:0006998">
    <property type="term" value="P:nuclear envelope organization"/>
    <property type="evidence" value="ECO:0007669"/>
    <property type="project" value="InterPro"/>
</dbReference>
<protein>
    <recommendedName>
        <fullName evidence="3">Brl1/Brr6 domain-containing protein</fullName>
    </recommendedName>
</protein>
<proteinExistence type="predicted"/>
<accession>A0AAF0DI45</accession>
<evidence type="ECO:0000259" key="3">
    <source>
        <dbReference type="SMART" id="SM01042"/>
    </source>
</evidence>
<feature type="compositionally biased region" description="Polar residues" evidence="1">
    <location>
        <begin position="74"/>
        <end position="90"/>
    </location>
</feature>
<evidence type="ECO:0000256" key="2">
    <source>
        <dbReference type="SAM" id="Phobius"/>
    </source>
</evidence>
<keyword evidence="2" id="KW-1133">Transmembrane helix</keyword>
<dbReference type="SMART" id="SM01042">
    <property type="entry name" value="Brr6_like_C_C"/>
    <property type="match status" value="1"/>
</dbReference>
<reference evidence="4" key="1">
    <citation type="submission" date="2023-03" db="EMBL/GenBank/DDBJ databases">
        <title>Emydomyces testavorans Genome Sequence.</title>
        <authorList>
            <person name="Hoyer L."/>
        </authorList>
    </citation>
    <scope>NUCLEOTIDE SEQUENCE</scope>
    <source>
        <strain evidence="4">16-2883</strain>
    </source>
</reference>
<sequence length="476" mass="54373">MNKRTNESPMDFEWQTKAPGDVTSPFYQLAMEHENQGKKRKKFMLLKLVRSFLLLIANNTGFSGPFSVFDSPAKSLNSPPLTEPNSQRFLFSQPPDSAPAFPRNSAFATPRKLDFDFSSGAENSPETHVDNDETPEQPSKSERRNSLFNFYGRFAPSPGRGEISRVNKFSKVVIRRVQKRRKRDREIEKHLRKVSETSSRSTSRERHTKRANVPREDTQKSHEIPFFSRFFTFLESHPHIPRILSYYAQFTFNLILAFLTLYVIVAFLLAIQHDVNRASEEVSADILAEMATCAKNYVENRCSGEDGKRLPALEAVCDNWERCMNRDPAKVGRAKVSAQTLAEIFNSFIEPISFKTMIFFIASITSCVAVSNLTFSFFRNKSNNPPEPTSSYRPFTPPGMHHPSSQFAYTSGATHFGMNTPYYAHQPLQNTSQTYNMSPFKTEIRHDGEPQRQIGMGSFTEQMRTPSPSKRETKFS</sequence>
<feature type="domain" description="Brl1/Brr6" evidence="3">
    <location>
        <begin position="244"/>
        <end position="379"/>
    </location>
</feature>
<keyword evidence="5" id="KW-1185">Reference proteome</keyword>
<dbReference type="InterPro" id="IPR040202">
    <property type="entry name" value="Brl1/Brr6"/>
</dbReference>
<feature type="region of interest" description="Disordered" evidence="1">
    <location>
        <begin position="184"/>
        <end position="218"/>
    </location>
</feature>
<evidence type="ECO:0000313" key="4">
    <source>
        <dbReference type="EMBL" id="WEW59169.1"/>
    </source>
</evidence>
<dbReference type="PANTHER" id="PTHR28136:SF1">
    <property type="entry name" value="NUCLEUS EXPORT PROTEIN BRL1"/>
    <property type="match status" value="1"/>
</dbReference>
<dbReference type="GO" id="GO:0031965">
    <property type="term" value="C:nuclear membrane"/>
    <property type="evidence" value="ECO:0007669"/>
    <property type="project" value="InterPro"/>
</dbReference>
<dbReference type="AlphaFoldDB" id="A0AAF0DI45"/>
<organism evidence="4 5">
    <name type="scientific">Emydomyces testavorans</name>
    <dbReference type="NCBI Taxonomy" id="2070801"/>
    <lineage>
        <taxon>Eukaryota</taxon>
        <taxon>Fungi</taxon>
        <taxon>Dikarya</taxon>
        <taxon>Ascomycota</taxon>
        <taxon>Pezizomycotina</taxon>
        <taxon>Eurotiomycetes</taxon>
        <taxon>Eurotiomycetidae</taxon>
        <taxon>Onygenales</taxon>
        <taxon>Nannizziopsiaceae</taxon>
        <taxon>Emydomyces</taxon>
    </lineage>
</organism>
<dbReference type="EMBL" id="CP120629">
    <property type="protein sequence ID" value="WEW59169.1"/>
    <property type="molecule type" value="Genomic_DNA"/>
</dbReference>
<dbReference type="PANTHER" id="PTHR28136">
    <property type="entry name" value="NUCLEUS EXPORT PROTEIN BRR6"/>
    <property type="match status" value="1"/>
</dbReference>
<feature type="transmembrane region" description="Helical" evidence="2">
    <location>
        <begin position="246"/>
        <end position="271"/>
    </location>
</feature>
<feature type="compositionally biased region" description="Basic and acidic residues" evidence="1">
    <location>
        <begin position="184"/>
        <end position="195"/>
    </location>
</feature>
<keyword evidence="2" id="KW-0472">Membrane</keyword>
<evidence type="ECO:0000256" key="1">
    <source>
        <dbReference type="SAM" id="MobiDB-lite"/>
    </source>
</evidence>
<name>A0AAF0DI45_9EURO</name>
<keyword evidence="2" id="KW-0812">Transmembrane</keyword>
<feature type="region of interest" description="Disordered" evidence="1">
    <location>
        <begin position="73"/>
        <end position="95"/>
    </location>
</feature>
<feature type="region of interest" description="Disordered" evidence="1">
    <location>
        <begin position="115"/>
        <end position="145"/>
    </location>
</feature>
<dbReference type="Proteomes" id="UP001219355">
    <property type="component" value="Chromosome 3"/>
</dbReference>
<dbReference type="InterPro" id="IPR018767">
    <property type="entry name" value="Brl1/Brr6_dom"/>
</dbReference>
<gene>
    <name evidence="4" type="ORF">PRK78_004638</name>
</gene>
<feature type="region of interest" description="Disordered" evidence="1">
    <location>
        <begin position="445"/>
        <end position="476"/>
    </location>
</feature>
<evidence type="ECO:0000313" key="5">
    <source>
        <dbReference type="Proteomes" id="UP001219355"/>
    </source>
</evidence>
<dbReference type="GO" id="GO:0055088">
    <property type="term" value="P:lipid homeostasis"/>
    <property type="evidence" value="ECO:0007669"/>
    <property type="project" value="InterPro"/>
</dbReference>
<feature type="compositionally biased region" description="Polar residues" evidence="1">
    <location>
        <begin position="459"/>
        <end position="468"/>
    </location>
</feature>
<dbReference type="Pfam" id="PF10104">
    <property type="entry name" value="Brr6_like_C_C"/>
    <property type="match status" value="1"/>
</dbReference>